<dbReference type="RefSeq" id="WP_321545589.1">
    <property type="nucleotide sequence ID" value="NZ_JAXIVS010000003.1"/>
</dbReference>
<evidence type="ECO:0000313" key="2">
    <source>
        <dbReference type="Proteomes" id="UP001291309"/>
    </source>
</evidence>
<name>A0ABU5H184_9BACT</name>
<gene>
    <name evidence="1" type="ORF">SYV04_10725</name>
</gene>
<sequence>MPVSLVPLVLVLLSQAPRASSDPSVPTCRNIDGQVACGFACKSDGMRARCAKTPQGICQVLDGQVVCFDPPAYVVRAYGGALPQPECTVSEGQVACGYSCASYFGKVNCARTPAGVCRGRGQTVECVDPPASVFAIYGRETPKVECKTQGMDFACGYKCAASSEGVKCAATPFGICKAEGGRVTCFDPSPGAVCAFGRNLPAPQCRSNDGTAACGYACATAYSRSACASTPKGVCKVFDSEVHCFDPPTTLQGEDSCMALIGLAAMEGAQP</sequence>
<dbReference type="Proteomes" id="UP001291309">
    <property type="component" value="Unassembled WGS sequence"/>
</dbReference>
<proteinExistence type="predicted"/>
<comment type="caution">
    <text evidence="1">The sequence shown here is derived from an EMBL/GenBank/DDBJ whole genome shotgun (WGS) entry which is preliminary data.</text>
</comment>
<accession>A0ABU5H184</accession>
<organism evidence="1 2">
    <name type="scientific">Hyalangium rubrum</name>
    <dbReference type="NCBI Taxonomy" id="3103134"/>
    <lineage>
        <taxon>Bacteria</taxon>
        <taxon>Pseudomonadati</taxon>
        <taxon>Myxococcota</taxon>
        <taxon>Myxococcia</taxon>
        <taxon>Myxococcales</taxon>
        <taxon>Cystobacterineae</taxon>
        <taxon>Archangiaceae</taxon>
        <taxon>Hyalangium</taxon>
    </lineage>
</organism>
<evidence type="ECO:0008006" key="3">
    <source>
        <dbReference type="Google" id="ProtNLM"/>
    </source>
</evidence>
<protein>
    <recommendedName>
        <fullName evidence="3">Lipoprotein</fullName>
    </recommendedName>
</protein>
<reference evidence="1 2" key="1">
    <citation type="submission" date="2023-12" db="EMBL/GenBank/DDBJ databases">
        <title>the genome sequence of Hyalangium sp. s54d21.</title>
        <authorList>
            <person name="Zhang X."/>
        </authorList>
    </citation>
    <scope>NUCLEOTIDE SEQUENCE [LARGE SCALE GENOMIC DNA]</scope>
    <source>
        <strain evidence="2">s54d21</strain>
    </source>
</reference>
<dbReference type="EMBL" id="JAXIVS010000003">
    <property type="protein sequence ID" value="MDY7226867.1"/>
    <property type="molecule type" value="Genomic_DNA"/>
</dbReference>
<keyword evidence="2" id="KW-1185">Reference proteome</keyword>
<evidence type="ECO:0000313" key="1">
    <source>
        <dbReference type="EMBL" id="MDY7226867.1"/>
    </source>
</evidence>